<proteinExistence type="predicted"/>
<dbReference type="AlphaFoldDB" id="A0A4Q7E090"/>
<keyword evidence="3" id="KW-1185">Reference proteome</keyword>
<dbReference type="Gene3D" id="2.40.50.90">
    <property type="match status" value="1"/>
</dbReference>
<dbReference type="OrthoDB" id="4376109at2"/>
<evidence type="ECO:0000313" key="3">
    <source>
        <dbReference type="Proteomes" id="UP000292459"/>
    </source>
</evidence>
<dbReference type="SUPFAM" id="SSF50199">
    <property type="entry name" value="Staphylococcal nuclease"/>
    <property type="match status" value="1"/>
</dbReference>
<protein>
    <submittedName>
        <fullName evidence="2">Thermonuclease family protein</fullName>
    </submittedName>
</protein>
<gene>
    <name evidence="2" type="ORF">DYY88_22700</name>
</gene>
<dbReference type="Pfam" id="PF00565">
    <property type="entry name" value="SNase"/>
    <property type="match status" value="1"/>
</dbReference>
<sequence length="182" mass="20361">MGMFLPILKPRSRLIGIALLAIALVLTGIPPATANLTATVDYAKSGNTLELLFELSPEQPVTAIRLAAIEAPDRDQAPWGSQSRDCLTDLQDQIIQLELVDDQPDTYNRLWAYGWQNRDLINATSLAQGCTYLADPTDQFSPYYQKLLYAQERSRLLGLGIWDPESPLRETAQQFRERSPSP</sequence>
<evidence type="ECO:0000259" key="1">
    <source>
        <dbReference type="SMART" id="SM00318"/>
    </source>
</evidence>
<dbReference type="Proteomes" id="UP000292459">
    <property type="component" value="Unassembled WGS sequence"/>
</dbReference>
<dbReference type="SMART" id="SM00318">
    <property type="entry name" value="SNc"/>
    <property type="match status" value="1"/>
</dbReference>
<comment type="caution">
    <text evidence="2">The sequence shown here is derived from an EMBL/GenBank/DDBJ whole genome shotgun (WGS) entry which is preliminary data.</text>
</comment>
<evidence type="ECO:0000313" key="2">
    <source>
        <dbReference type="EMBL" id="RZM74849.1"/>
    </source>
</evidence>
<dbReference type="EMBL" id="QVFV01000011">
    <property type="protein sequence ID" value="RZM74849.1"/>
    <property type="molecule type" value="Genomic_DNA"/>
</dbReference>
<dbReference type="InterPro" id="IPR016071">
    <property type="entry name" value="Staphylococal_nuclease_OB-fold"/>
</dbReference>
<reference evidence="2 3" key="1">
    <citation type="submission" date="2018-11" db="EMBL/GenBank/DDBJ databases">
        <title>Whole genome sequencing of an environmental sample.</title>
        <authorList>
            <person name="Sarangi A.N."/>
            <person name="Singh D."/>
            <person name="Tripathy S."/>
        </authorList>
    </citation>
    <scope>NUCLEOTIDE SEQUENCE [LARGE SCALE GENOMIC DNA]</scope>
    <source>
        <strain evidence="2 3">Lakshadweep</strain>
    </source>
</reference>
<dbReference type="InterPro" id="IPR035437">
    <property type="entry name" value="SNase_OB-fold_sf"/>
</dbReference>
<feature type="domain" description="TNase-like" evidence="1">
    <location>
        <begin position="34"/>
        <end position="164"/>
    </location>
</feature>
<name>A0A4Q7E090_9CYAN</name>
<organism evidence="2 3">
    <name type="scientific">Leptolyngbya iicbica LK</name>
    <dbReference type="NCBI Taxonomy" id="2294035"/>
    <lineage>
        <taxon>Bacteria</taxon>
        <taxon>Bacillati</taxon>
        <taxon>Cyanobacteriota</taxon>
        <taxon>Cyanophyceae</taxon>
        <taxon>Leptolyngbyales</taxon>
        <taxon>Leptolyngbyaceae</taxon>
        <taxon>Leptolyngbya group</taxon>
        <taxon>Leptolyngbya</taxon>
        <taxon>Leptolyngbya iicbica</taxon>
    </lineage>
</organism>
<accession>A0A4Q7E090</accession>